<dbReference type="PROSITE" id="PS00615">
    <property type="entry name" value="C_TYPE_LECTIN_1"/>
    <property type="match status" value="1"/>
</dbReference>
<dbReference type="OrthoDB" id="6781630at2759"/>
<dbReference type="EMBL" id="OU900095">
    <property type="protein sequence ID" value="CAG9859107.1"/>
    <property type="molecule type" value="Genomic_DNA"/>
</dbReference>
<sequence length="290" mass="33545">MMLRVTLLLLIFFQPLLAADDDELEFSEDEAQYFAADLKCRFKDKQLVSIETKAMNDKIKKILKKRGDKSMYWTQGKRSDNPPDLYISGSDVAYPFRWMNGHRLSFRNFAQGRPNNAGPVTQARMFISVKYQNNNLLWYDSDYSGEFKYICQKPQKSTTKAPPEPKNEYGFDLTGYVKDNFEEAMADCKKEDEQKPIKLDSKKKSNALRDVCKANDNRIPYFLAMKRKSGKSAYKWLDGDRVKNAKWAPNQPSKDNDELCAVFYWEPEKNAILWASSACNMTSRVACEDA</sequence>
<dbReference type="InterPro" id="IPR001304">
    <property type="entry name" value="C-type_lectin-like"/>
</dbReference>
<dbReference type="SUPFAM" id="SSF56436">
    <property type="entry name" value="C-type lectin-like"/>
    <property type="match status" value="2"/>
</dbReference>
<dbReference type="Gene3D" id="3.10.100.10">
    <property type="entry name" value="Mannose-Binding Protein A, subunit A"/>
    <property type="match status" value="2"/>
</dbReference>
<dbReference type="InterPro" id="IPR050801">
    <property type="entry name" value="Ca-Dep_Lectins_ImmuneDev"/>
</dbReference>
<feature type="signal peptide" evidence="2">
    <location>
        <begin position="1"/>
        <end position="18"/>
    </location>
</feature>
<evidence type="ECO:0000256" key="1">
    <source>
        <dbReference type="ARBA" id="ARBA00023157"/>
    </source>
</evidence>
<proteinExistence type="predicted"/>
<accession>A0A9N9TRL3</accession>
<evidence type="ECO:0000313" key="5">
    <source>
        <dbReference type="Proteomes" id="UP001153712"/>
    </source>
</evidence>
<gene>
    <name evidence="4" type="ORF">PHYEVI_LOCUS5483</name>
</gene>
<dbReference type="SMART" id="SM00034">
    <property type="entry name" value="CLECT"/>
    <property type="match status" value="2"/>
</dbReference>
<dbReference type="InterPro" id="IPR018378">
    <property type="entry name" value="C-type_lectin_CS"/>
</dbReference>
<dbReference type="InterPro" id="IPR016186">
    <property type="entry name" value="C-type_lectin-like/link_sf"/>
</dbReference>
<organism evidence="4 5">
    <name type="scientific">Phyllotreta striolata</name>
    <name type="common">Striped flea beetle</name>
    <name type="synonym">Crioceris striolata</name>
    <dbReference type="NCBI Taxonomy" id="444603"/>
    <lineage>
        <taxon>Eukaryota</taxon>
        <taxon>Metazoa</taxon>
        <taxon>Ecdysozoa</taxon>
        <taxon>Arthropoda</taxon>
        <taxon>Hexapoda</taxon>
        <taxon>Insecta</taxon>
        <taxon>Pterygota</taxon>
        <taxon>Neoptera</taxon>
        <taxon>Endopterygota</taxon>
        <taxon>Coleoptera</taxon>
        <taxon>Polyphaga</taxon>
        <taxon>Cucujiformia</taxon>
        <taxon>Chrysomeloidea</taxon>
        <taxon>Chrysomelidae</taxon>
        <taxon>Galerucinae</taxon>
        <taxon>Alticini</taxon>
        <taxon>Phyllotreta</taxon>
    </lineage>
</organism>
<dbReference type="Pfam" id="PF00059">
    <property type="entry name" value="Lectin_C"/>
    <property type="match status" value="1"/>
</dbReference>
<dbReference type="PANTHER" id="PTHR22801:SF63">
    <property type="entry name" value="C-TYPE LECTIN DOMAIN-CONTAINING PROTEIN"/>
    <property type="match status" value="1"/>
</dbReference>
<dbReference type="PANTHER" id="PTHR22801">
    <property type="entry name" value="LITHOSTATHINE"/>
    <property type="match status" value="1"/>
</dbReference>
<evidence type="ECO:0000259" key="3">
    <source>
        <dbReference type="PROSITE" id="PS50041"/>
    </source>
</evidence>
<feature type="domain" description="C-type lectin" evidence="3">
    <location>
        <begin position="26"/>
        <end position="152"/>
    </location>
</feature>
<feature type="domain" description="C-type lectin" evidence="3">
    <location>
        <begin position="169"/>
        <end position="288"/>
    </location>
</feature>
<name>A0A9N9TRL3_PHYSR</name>
<evidence type="ECO:0000313" key="4">
    <source>
        <dbReference type="EMBL" id="CAG9859107.1"/>
    </source>
</evidence>
<dbReference type="AlphaFoldDB" id="A0A9N9TRL3"/>
<reference evidence="4" key="1">
    <citation type="submission" date="2022-01" db="EMBL/GenBank/DDBJ databases">
        <authorList>
            <person name="King R."/>
        </authorList>
    </citation>
    <scope>NUCLEOTIDE SEQUENCE</scope>
</reference>
<dbReference type="Proteomes" id="UP001153712">
    <property type="component" value="Chromosome 2"/>
</dbReference>
<keyword evidence="1" id="KW-1015">Disulfide bond</keyword>
<dbReference type="PROSITE" id="PS50041">
    <property type="entry name" value="C_TYPE_LECTIN_2"/>
    <property type="match status" value="2"/>
</dbReference>
<dbReference type="InterPro" id="IPR016187">
    <property type="entry name" value="CTDL_fold"/>
</dbReference>
<keyword evidence="5" id="KW-1185">Reference proteome</keyword>
<protein>
    <recommendedName>
        <fullName evidence="3">C-type lectin domain-containing protein</fullName>
    </recommendedName>
</protein>
<dbReference type="CDD" id="cd00037">
    <property type="entry name" value="CLECT"/>
    <property type="match status" value="2"/>
</dbReference>
<feature type="chain" id="PRO_5040473663" description="C-type lectin domain-containing protein" evidence="2">
    <location>
        <begin position="19"/>
        <end position="290"/>
    </location>
</feature>
<keyword evidence="2" id="KW-0732">Signal</keyword>
<evidence type="ECO:0000256" key="2">
    <source>
        <dbReference type="SAM" id="SignalP"/>
    </source>
</evidence>